<proteinExistence type="predicted"/>
<feature type="compositionally biased region" description="Basic and acidic residues" evidence="1">
    <location>
        <begin position="203"/>
        <end position="213"/>
    </location>
</feature>
<name>A0ABR3F449_9AGAR</name>
<evidence type="ECO:0000313" key="2">
    <source>
        <dbReference type="EMBL" id="KAL0570017.1"/>
    </source>
</evidence>
<feature type="compositionally biased region" description="Basic and acidic residues" evidence="1">
    <location>
        <begin position="64"/>
        <end position="74"/>
    </location>
</feature>
<dbReference type="Proteomes" id="UP001465976">
    <property type="component" value="Unassembled WGS sequence"/>
</dbReference>
<accession>A0ABR3F449</accession>
<feature type="compositionally biased region" description="Low complexity" evidence="1">
    <location>
        <begin position="130"/>
        <end position="141"/>
    </location>
</feature>
<feature type="compositionally biased region" description="Basic and acidic residues" evidence="1">
    <location>
        <begin position="522"/>
        <end position="538"/>
    </location>
</feature>
<feature type="region of interest" description="Disordered" evidence="1">
    <location>
        <begin position="113"/>
        <end position="213"/>
    </location>
</feature>
<protein>
    <submittedName>
        <fullName evidence="2">Uncharacterized protein</fullName>
    </submittedName>
</protein>
<feature type="compositionally biased region" description="Basic residues" evidence="1">
    <location>
        <begin position="555"/>
        <end position="569"/>
    </location>
</feature>
<keyword evidence="3" id="KW-1185">Reference proteome</keyword>
<sequence>MIPPRPLVFNPASTTNRPSLSSSPLASNPSHTAALPHTPSSLQWAPVECSQNVDAAEFQRCQREKSLADTRHDSQAGNATQSPAVPSPAVPQSAIPRSSTLFGLLSFDNDDNYRSLSLRNTPSPPPNSPPFSHHFNSPNSPRLSSERAASPSTLPDAQASPDALEQLGGQQGSLSVPSSSLSRSTSDSDEPAMPATARPRMGAAEKELKGKSKTESINSALLDFFNTTEHPMIEKIADTHSVDIRRVQQLRGRIETIKKRKAPSAYNAAYQQKADELNHGVPKGRRATTKEIHQAIKDDEDLQEVLKDPVQAAELKADALARRNERICVSRNSNKARAQDAVMTLSRVTREVEDLASRAGPSGICAFGLITRGSFTSTVEGGFFVQGPMQEFLQQTFNIGIWDFVSMAENFACREAKIGDMGQGGKSLKKDLAEMITERLRDITRGKVQTMNYVHYGSQVVEKHKVHIVGWPDKIPIQNPYSLSMSDAREIHDRWKTNLCQWKVMTAAEHKVFVRKLNERREAGQDVDVQRQERSDKGHTHKRRRESDGEGSGGAKKRRKSGGKSKKKSREVVESDSEPDGEGGNGGDDGGEGSGSGGNSGSA</sequence>
<evidence type="ECO:0000313" key="3">
    <source>
        <dbReference type="Proteomes" id="UP001465976"/>
    </source>
</evidence>
<organism evidence="2 3">
    <name type="scientific">Marasmius crinis-equi</name>
    <dbReference type="NCBI Taxonomy" id="585013"/>
    <lineage>
        <taxon>Eukaryota</taxon>
        <taxon>Fungi</taxon>
        <taxon>Dikarya</taxon>
        <taxon>Basidiomycota</taxon>
        <taxon>Agaricomycotina</taxon>
        <taxon>Agaricomycetes</taxon>
        <taxon>Agaricomycetidae</taxon>
        <taxon>Agaricales</taxon>
        <taxon>Marasmiineae</taxon>
        <taxon>Marasmiaceae</taxon>
        <taxon>Marasmius</taxon>
    </lineage>
</organism>
<evidence type="ECO:0000256" key="1">
    <source>
        <dbReference type="SAM" id="MobiDB-lite"/>
    </source>
</evidence>
<comment type="caution">
    <text evidence="2">The sequence shown here is derived from an EMBL/GenBank/DDBJ whole genome shotgun (WGS) entry which is preliminary data.</text>
</comment>
<feature type="compositionally biased region" description="Gly residues" evidence="1">
    <location>
        <begin position="582"/>
        <end position="603"/>
    </location>
</feature>
<dbReference type="EMBL" id="JBAHYK010001008">
    <property type="protein sequence ID" value="KAL0570017.1"/>
    <property type="molecule type" value="Genomic_DNA"/>
</dbReference>
<feature type="compositionally biased region" description="Low complexity" evidence="1">
    <location>
        <begin position="166"/>
        <end position="185"/>
    </location>
</feature>
<feature type="region of interest" description="Disordered" evidence="1">
    <location>
        <begin position="522"/>
        <end position="603"/>
    </location>
</feature>
<reference evidence="2 3" key="1">
    <citation type="submission" date="2024-02" db="EMBL/GenBank/DDBJ databases">
        <title>A draft genome for the cacao thread blight pathogen Marasmius crinis-equi.</title>
        <authorList>
            <person name="Cohen S.P."/>
            <person name="Baruah I.K."/>
            <person name="Amoako-Attah I."/>
            <person name="Bukari Y."/>
            <person name="Meinhardt L.W."/>
            <person name="Bailey B.A."/>
        </authorList>
    </citation>
    <scope>NUCLEOTIDE SEQUENCE [LARGE SCALE GENOMIC DNA]</scope>
    <source>
        <strain evidence="2 3">GH-76</strain>
    </source>
</reference>
<feature type="region of interest" description="Disordered" evidence="1">
    <location>
        <begin position="1"/>
        <end position="39"/>
    </location>
</feature>
<feature type="compositionally biased region" description="Low complexity" evidence="1">
    <location>
        <begin position="18"/>
        <end position="30"/>
    </location>
</feature>
<gene>
    <name evidence="2" type="ORF">V5O48_011947</name>
</gene>
<feature type="region of interest" description="Disordered" evidence="1">
    <location>
        <begin position="64"/>
        <end position="95"/>
    </location>
</feature>